<evidence type="ECO:0000313" key="3">
    <source>
        <dbReference type="Proteomes" id="UP000325313"/>
    </source>
</evidence>
<evidence type="ECO:0000313" key="2">
    <source>
        <dbReference type="EMBL" id="KAA1085234.1"/>
    </source>
</evidence>
<name>A0A5B0N9Y0_PUCGR</name>
<comment type="caution">
    <text evidence="2">The sequence shown here is derived from an EMBL/GenBank/DDBJ whole genome shotgun (WGS) entry which is preliminary data.</text>
</comment>
<gene>
    <name evidence="2" type="ORF">PGTUg99_011551</name>
</gene>
<protein>
    <submittedName>
        <fullName evidence="2">Uncharacterized protein</fullName>
    </submittedName>
</protein>
<reference evidence="2 3" key="1">
    <citation type="submission" date="2019-05" db="EMBL/GenBank/DDBJ databases">
        <title>Emergence of the Ug99 lineage of the wheat stem rust pathogen through somatic hybridization.</title>
        <authorList>
            <person name="Li F."/>
            <person name="Upadhyaya N.M."/>
            <person name="Sperschneider J."/>
            <person name="Matny O."/>
            <person name="Nguyen-Phuc H."/>
            <person name="Mago R."/>
            <person name="Raley C."/>
            <person name="Miller M.E."/>
            <person name="Silverstein K.A.T."/>
            <person name="Henningsen E."/>
            <person name="Hirsch C.D."/>
            <person name="Visser B."/>
            <person name="Pretorius Z.A."/>
            <person name="Steffenson B.J."/>
            <person name="Schwessinger B."/>
            <person name="Dodds P.N."/>
            <person name="Figueroa M."/>
        </authorList>
    </citation>
    <scope>NUCLEOTIDE SEQUENCE [LARGE SCALE GENOMIC DNA]</scope>
    <source>
        <strain evidence="2 3">Ug99</strain>
    </source>
</reference>
<feature type="region of interest" description="Disordered" evidence="1">
    <location>
        <begin position="297"/>
        <end position="319"/>
    </location>
</feature>
<accession>A0A5B0N9Y0</accession>
<dbReference type="Proteomes" id="UP000325313">
    <property type="component" value="Unassembled WGS sequence"/>
</dbReference>
<proteinExistence type="predicted"/>
<dbReference type="AlphaFoldDB" id="A0A5B0N9Y0"/>
<feature type="region of interest" description="Disordered" evidence="1">
    <location>
        <begin position="225"/>
        <end position="247"/>
    </location>
</feature>
<sequence>MDGSFELTDIGPPLVMPHSGWAGMGPFHMTAGPVPVGHGSRSAGKQAPSVPWRPMAPIGAYLTPGMTAQATNHVMGVWKWGPKAALGLSHSMALWGERRGTDTLIDNPPRKAPICLDFSLYVKSINIPEFPHARWVDAGNGWVIISPTCELAVMPVDLQSMTWSHFQGLAIQHLVQSEEQDGHPGAQEFREFADQAYHEFPNQVPFKIVMLQPPGNVVAKGAKESIDGNQASKNDGLAKAPAPMRPRIRPTKSKLRLAPHNEQQLTEALPAKRGLVPEENGSAQAMDESKMAISNHVGEGETGPSDRPAKHAKKAKTPVAHDTDNIHEVICGPLAVQQPATPPANSHSGVFRVPLGPESPQLEAVDMETYLMVSHIKPTDQATRRRSRTHGIIHWTFFRETSEAKLLELGFTLGIARLLCEGVPRLEAYVTERSVPL</sequence>
<organism evidence="2 3">
    <name type="scientific">Puccinia graminis f. sp. tritici</name>
    <dbReference type="NCBI Taxonomy" id="56615"/>
    <lineage>
        <taxon>Eukaryota</taxon>
        <taxon>Fungi</taxon>
        <taxon>Dikarya</taxon>
        <taxon>Basidiomycota</taxon>
        <taxon>Pucciniomycotina</taxon>
        <taxon>Pucciniomycetes</taxon>
        <taxon>Pucciniales</taxon>
        <taxon>Pucciniaceae</taxon>
        <taxon>Puccinia</taxon>
    </lineage>
</organism>
<dbReference type="EMBL" id="VDEP01000415">
    <property type="protein sequence ID" value="KAA1085234.1"/>
    <property type="molecule type" value="Genomic_DNA"/>
</dbReference>
<evidence type="ECO:0000256" key="1">
    <source>
        <dbReference type="SAM" id="MobiDB-lite"/>
    </source>
</evidence>